<evidence type="ECO:0000313" key="2">
    <source>
        <dbReference type="Proteomes" id="UP000472521"/>
    </source>
</evidence>
<dbReference type="Proteomes" id="UP000472521">
    <property type="component" value="Unassembled WGS sequence"/>
</dbReference>
<accession>A0A0M0A654</accession>
<dbReference type="EMBL" id="SWND01000023">
    <property type="protein sequence ID" value="NFF03718.1"/>
    <property type="molecule type" value="Genomic_DNA"/>
</dbReference>
<gene>
    <name evidence="1" type="primary">yabQ</name>
    <name evidence="1" type="ORF">FCV25_18820</name>
</gene>
<proteinExistence type="predicted"/>
<comment type="caution">
    <text evidence="1">The sequence shown here is derived from an EMBL/GenBank/DDBJ whole genome shotgun (WGS) entry which is preliminary data.</text>
</comment>
<protein>
    <submittedName>
        <fullName evidence="1">Spore cortex biosynthesis protein YabQ</fullName>
    </submittedName>
</protein>
<dbReference type="NCBIfam" id="TIGR02893">
    <property type="entry name" value="spore_yabQ"/>
    <property type="match status" value="1"/>
</dbReference>
<sequence length="130" mass="15341">MPLTLTMQFNLLMYSIIAGLITGFLFDIYRGIRGLNSIKIITVVEDILFWVLTALIIFTFLLYTNYAFLTPYVYIFIIISLLIYLKAISSYFYSLEQLVIKKVNTFFRIIFKNLIYPIKIVFYKVIDKSK</sequence>
<dbReference type="AlphaFoldDB" id="A0A0M0A654"/>
<reference evidence="1 2" key="1">
    <citation type="submission" date="2019-04" db="EMBL/GenBank/DDBJ databases">
        <title>Genome sequencing of Clostridium botulinum Groups I-IV and Clostridium butyricum.</title>
        <authorList>
            <person name="Brunt J."/>
            <person name="Van Vliet A.H.M."/>
            <person name="Stringer S.C."/>
            <person name="Carter A.T."/>
            <person name="Peck M.W."/>
        </authorList>
    </citation>
    <scope>NUCLEOTIDE SEQUENCE [LARGE SCALE GENOMIC DNA]</scope>
    <source>
        <strain evidence="1 2">IFR 18/054</strain>
    </source>
</reference>
<organism evidence="1 2">
    <name type="scientific">Clostridium botulinum</name>
    <dbReference type="NCBI Taxonomy" id="1491"/>
    <lineage>
        <taxon>Bacteria</taxon>
        <taxon>Bacillati</taxon>
        <taxon>Bacillota</taxon>
        <taxon>Clostridia</taxon>
        <taxon>Eubacteriales</taxon>
        <taxon>Clostridiaceae</taxon>
        <taxon>Clostridium</taxon>
    </lineage>
</organism>
<evidence type="ECO:0000313" key="1">
    <source>
        <dbReference type="EMBL" id="NFF03718.1"/>
    </source>
</evidence>
<name>A0A0M0A654_CLOBO</name>
<dbReference type="InterPro" id="IPR019074">
    <property type="entry name" value="YabQ"/>
</dbReference>
<dbReference type="Pfam" id="PF09578">
    <property type="entry name" value="Spore_YabQ"/>
    <property type="match status" value="1"/>
</dbReference>